<sequence>MRIVAQPRAEVLPPIDTILLVKGRQVQRPISRSRLLKGNGSFKTCTDYRAYKDYTPLRMEAEDAERERYEEERIMREKEQKARREAEEERKHKEEERLKEQEKERVRKTLEEALERAKHEAEITRKARVFKHVLEGAEKSPELERRLLGVDPETGDRILHEVFIVSPWDFV</sequence>
<organism evidence="2 3">
    <name type="scientific">Teladorsagia circumcincta</name>
    <name type="common">Brown stomach worm</name>
    <name type="synonym">Ostertagia circumcincta</name>
    <dbReference type="NCBI Taxonomy" id="45464"/>
    <lineage>
        <taxon>Eukaryota</taxon>
        <taxon>Metazoa</taxon>
        <taxon>Ecdysozoa</taxon>
        <taxon>Nematoda</taxon>
        <taxon>Chromadorea</taxon>
        <taxon>Rhabditida</taxon>
        <taxon>Rhabditina</taxon>
        <taxon>Rhabditomorpha</taxon>
        <taxon>Strongyloidea</taxon>
        <taxon>Trichostrongylidae</taxon>
        <taxon>Teladorsagia</taxon>
    </lineage>
</organism>
<dbReference type="AlphaFoldDB" id="A0A2G9TK72"/>
<evidence type="ECO:0000313" key="2">
    <source>
        <dbReference type="EMBL" id="PIO57912.1"/>
    </source>
</evidence>
<evidence type="ECO:0000313" key="3">
    <source>
        <dbReference type="Proteomes" id="UP000230423"/>
    </source>
</evidence>
<keyword evidence="3" id="KW-1185">Reference proteome</keyword>
<protein>
    <submittedName>
        <fullName evidence="2">Uncharacterized protein</fullName>
    </submittedName>
</protein>
<dbReference type="OrthoDB" id="5874030at2759"/>
<feature type="region of interest" description="Disordered" evidence="1">
    <location>
        <begin position="62"/>
        <end position="104"/>
    </location>
</feature>
<accession>A0A2G9TK72</accession>
<reference evidence="2 3" key="1">
    <citation type="submission" date="2015-09" db="EMBL/GenBank/DDBJ databases">
        <title>Draft genome of the parasitic nematode Teladorsagia circumcincta isolate WARC Sus (inbred).</title>
        <authorList>
            <person name="Mitreva M."/>
        </authorList>
    </citation>
    <scope>NUCLEOTIDE SEQUENCE [LARGE SCALE GENOMIC DNA]</scope>
    <source>
        <strain evidence="2 3">S</strain>
    </source>
</reference>
<proteinExistence type="predicted"/>
<name>A0A2G9TK72_TELCI</name>
<evidence type="ECO:0000256" key="1">
    <source>
        <dbReference type="SAM" id="MobiDB-lite"/>
    </source>
</evidence>
<gene>
    <name evidence="2" type="ORF">TELCIR_20667</name>
</gene>
<dbReference type="Proteomes" id="UP000230423">
    <property type="component" value="Unassembled WGS sequence"/>
</dbReference>
<dbReference type="EMBL" id="KZ363208">
    <property type="protein sequence ID" value="PIO57912.1"/>
    <property type="molecule type" value="Genomic_DNA"/>
</dbReference>